<evidence type="ECO:0000313" key="2">
    <source>
        <dbReference type="Proteomes" id="UP000078576"/>
    </source>
</evidence>
<dbReference type="AlphaFoldDB" id="A0A194UVU5"/>
<protein>
    <submittedName>
        <fullName evidence="1">Uncharacterized protein</fullName>
    </submittedName>
</protein>
<organism evidence="1 2">
    <name type="scientific">Cytospora mali</name>
    <name type="common">Apple Valsa canker fungus</name>
    <name type="synonym">Valsa mali</name>
    <dbReference type="NCBI Taxonomy" id="578113"/>
    <lineage>
        <taxon>Eukaryota</taxon>
        <taxon>Fungi</taxon>
        <taxon>Dikarya</taxon>
        <taxon>Ascomycota</taxon>
        <taxon>Pezizomycotina</taxon>
        <taxon>Sordariomycetes</taxon>
        <taxon>Sordariomycetidae</taxon>
        <taxon>Diaporthales</taxon>
        <taxon>Cytosporaceae</taxon>
        <taxon>Cytospora</taxon>
    </lineage>
</organism>
<proteinExistence type="predicted"/>
<dbReference type="EMBL" id="KN714683">
    <property type="protein sequence ID" value="KUI55739.1"/>
    <property type="molecule type" value="Genomic_DNA"/>
</dbReference>
<gene>
    <name evidence="1" type="ORF">VP1G_10770</name>
</gene>
<dbReference type="Proteomes" id="UP000078576">
    <property type="component" value="Unassembled WGS sequence"/>
</dbReference>
<keyword evidence="2" id="KW-1185">Reference proteome</keyword>
<accession>A0A194UVU5</accession>
<name>A0A194UVU5_CYTMA</name>
<sequence>MATVPPTRCRPQLRLLADLDLDIDLIPWALFLTPDPDLQRRPGEQTPFRNLPANIRGPILPHPFKQIHDPGFKTTAVL</sequence>
<reference evidence="2" key="1">
    <citation type="submission" date="2014-12" db="EMBL/GenBank/DDBJ databases">
        <title>Genome Sequence of Valsa Canker Pathogens Uncovers a Specific Adaption of Colonization on Woody Bark.</title>
        <authorList>
            <person name="Yin Z."/>
            <person name="Liu H."/>
            <person name="Gao X."/>
            <person name="Li Z."/>
            <person name="Song N."/>
            <person name="Ke X."/>
            <person name="Dai Q."/>
            <person name="Wu Y."/>
            <person name="Sun Y."/>
            <person name="Xu J.-R."/>
            <person name="Kang Z.K."/>
            <person name="Wang L."/>
            <person name="Huang L."/>
        </authorList>
    </citation>
    <scope>NUCLEOTIDE SEQUENCE [LARGE SCALE GENOMIC DNA]</scope>
    <source>
        <strain evidence="2">SXYL134</strain>
    </source>
</reference>
<evidence type="ECO:0000313" key="1">
    <source>
        <dbReference type="EMBL" id="KUI55739.1"/>
    </source>
</evidence>